<proteinExistence type="predicted"/>
<dbReference type="PROSITE" id="PS50234">
    <property type="entry name" value="VWFA"/>
    <property type="match status" value="1"/>
</dbReference>
<dbReference type="InterPro" id="IPR002035">
    <property type="entry name" value="VWF_A"/>
</dbReference>
<dbReference type="OrthoDB" id="6132182at2759"/>
<feature type="domain" description="VWFA" evidence="1">
    <location>
        <begin position="2"/>
        <end position="172"/>
    </location>
</feature>
<dbReference type="SUPFAM" id="SSF53300">
    <property type="entry name" value="vWA-like"/>
    <property type="match status" value="1"/>
</dbReference>
<gene>
    <name evidence="2" type="ORF">L596_004158</name>
</gene>
<dbReference type="Pfam" id="PF00092">
    <property type="entry name" value="VWA"/>
    <property type="match status" value="1"/>
</dbReference>
<name>A0A4U8UV13_STECR</name>
<reference evidence="2 3" key="2">
    <citation type="journal article" date="2019" name="G3 (Bethesda)">
        <title>Hybrid Assembly of the Genome of the Entomopathogenic Nematode Steinernema carpocapsae Identifies the X-Chromosome.</title>
        <authorList>
            <person name="Serra L."/>
            <person name="Macchietto M."/>
            <person name="Macias-Munoz A."/>
            <person name="McGill C.J."/>
            <person name="Rodriguez I.M."/>
            <person name="Rodriguez B."/>
            <person name="Murad R."/>
            <person name="Mortazavi A."/>
        </authorList>
    </citation>
    <scope>NUCLEOTIDE SEQUENCE [LARGE SCALE GENOMIC DNA]</scope>
    <source>
        <strain evidence="2 3">ALL</strain>
    </source>
</reference>
<protein>
    <recommendedName>
        <fullName evidence="1">VWFA domain-containing protein</fullName>
    </recommendedName>
</protein>
<dbReference type="PANTHER" id="PTHR24020">
    <property type="entry name" value="COLLAGEN ALPHA"/>
    <property type="match status" value="1"/>
</dbReference>
<organism evidence="2 3">
    <name type="scientific">Steinernema carpocapsae</name>
    <name type="common">Entomopathogenic nematode</name>
    <dbReference type="NCBI Taxonomy" id="34508"/>
    <lineage>
        <taxon>Eukaryota</taxon>
        <taxon>Metazoa</taxon>
        <taxon>Ecdysozoa</taxon>
        <taxon>Nematoda</taxon>
        <taxon>Chromadorea</taxon>
        <taxon>Rhabditida</taxon>
        <taxon>Tylenchina</taxon>
        <taxon>Panagrolaimomorpha</taxon>
        <taxon>Strongyloidoidea</taxon>
        <taxon>Steinernematidae</taxon>
        <taxon>Steinernema</taxon>
    </lineage>
</organism>
<reference evidence="2 3" key="1">
    <citation type="journal article" date="2015" name="Genome Biol.">
        <title>Comparative genomics of Steinernema reveals deeply conserved gene regulatory networks.</title>
        <authorList>
            <person name="Dillman A.R."/>
            <person name="Macchietto M."/>
            <person name="Porter C.F."/>
            <person name="Rogers A."/>
            <person name="Williams B."/>
            <person name="Antoshechkin I."/>
            <person name="Lee M.M."/>
            <person name="Goodwin Z."/>
            <person name="Lu X."/>
            <person name="Lewis E.E."/>
            <person name="Goodrich-Blair H."/>
            <person name="Stock S.P."/>
            <person name="Adams B.J."/>
            <person name="Sternberg P.W."/>
            <person name="Mortazavi A."/>
        </authorList>
    </citation>
    <scope>NUCLEOTIDE SEQUENCE [LARGE SCALE GENOMIC DNA]</scope>
    <source>
        <strain evidence="2 3">ALL</strain>
    </source>
</reference>
<dbReference type="EMBL" id="AZBU02000001">
    <property type="protein sequence ID" value="TMS37176.1"/>
    <property type="molecule type" value="Genomic_DNA"/>
</dbReference>
<dbReference type="Gene3D" id="3.40.50.410">
    <property type="entry name" value="von Willebrand factor, type A domain"/>
    <property type="match status" value="1"/>
</dbReference>
<dbReference type="PRINTS" id="PR00453">
    <property type="entry name" value="VWFADOMAIN"/>
</dbReference>
<dbReference type="InterPro" id="IPR050525">
    <property type="entry name" value="ECM_Assembly_Org"/>
</dbReference>
<evidence type="ECO:0000313" key="3">
    <source>
        <dbReference type="Proteomes" id="UP000298663"/>
    </source>
</evidence>
<comment type="caution">
    <text evidence="2">The sequence shown here is derived from an EMBL/GenBank/DDBJ whole genome shotgun (WGS) entry which is preliminary data.</text>
</comment>
<dbReference type="AlphaFoldDB" id="A0A4U8UV13"/>
<accession>A0A4U8UV13</accession>
<sequence length="175" mass="19877">MDILFVVDSSGSVQRVYEEQKTYLNEILSEIEPGEQRHRVALVQFSGSNHQKTEWSYDAFDDNSALMHAFQSVRHFTGTTYIGAALQSARAVLDTRRRNVPSIVVLLSDGFSQDDATEQAKVIRNLPNVEFIALSVSEFSNSQYLSELTDDPSRVYIGEKKETLRQKLVNKLRCK</sequence>
<evidence type="ECO:0000313" key="2">
    <source>
        <dbReference type="EMBL" id="TMS37176.1"/>
    </source>
</evidence>
<dbReference type="SMART" id="SM00327">
    <property type="entry name" value="VWA"/>
    <property type="match status" value="1"/>
</dbReference>
<keyword evidence="3" id="KW-1185">Reference proteome</keyword>
<dbReference type="InterPro" id="IPR036465">
    <property type="entry name" value="vWFA_dom_sf"/>
</dbReference>
<evidence type="ECO:0000259" key="1">
    <source>
        <dbReference type="PROSITE" id="PS50234"/>
    </source>
</evidence>
<dbReference type="Proteomes" id="UP000298663">
    <property type="component" value="Unassembled WGS sequence"/>
</dbReference>
<dbReference type="PANTHER" id="PTHR24020:SF84">
    <property type="entry name" value="VWFA DOMAIN-CONTAINING PROTEIN"/>
    <property type="match status" value="1"/>
</dbReference>